<dbReference type="PROSITE" id="PS01128">
    <property type="entry name" value="SHIKIMATE_KINASE"/>
    <property type="match status" value="1"/>
</dbReference>
<feature type="binding site" evidence="11">
    <location>
        <begin position="14"/>
        <end position="19"/>
    </location>
    <ligand>
        <name>ATP</name>
        <dbReference type="ChEBI" id="CHEBI:30616"/>
    </ligand>
</feature>
<reference evidence="12 13" key="1">
    <citation type="journal article" date="2019" name="Int. J. Syst. Evol. Microbiol.">
        <title>The Global Catalogue of Microorganisms (GCM) 10K type strain sequencing project: providing services to taxonomists for standard genome sequencing and annotation.</title>
        <authorList>
            <consortium name="The Broad Institute Genomics Platform"/>
            <consortium name="The Broad Institute Genome Sequencing Center for Infectious Disease"/>
            <person name="Wu L."/>
            <person name="Ma J."/>
        </authorList>
    </citation>
    <scope>NUCLEOTIDE SEQUENCE [LARGE SCALE GENOMIC DNA]</scope>
    <source>
        <strain evidence="12 13">JCM 15421</strain>
    </source>
</reference>
<dbReference type="HAMAP" id="MF_00109">
    <property type="entry name" value="Shikimate_kinase"/>
    <property type="match status" value="1"/>
</dbReference>
<evidence type="ECO:0000256" key="3">
    <source>
        <dbReference type="ARBA" id="ARBA00012154"/>
    </source>
</evidence>
<keyword evidence="11" id="KW-0460">Magnesium</keyword>
<evidence type="ECO:0000256" key="5">
    <source>
        <dbReference type="ARBA" id="ARBA00022679"/>
    </source>
</evidence>
<keyword evidence="7 11" id="KW-0418">Kinase</keyword>
<comment type="caution">
    <text evidence="11">Lacks conserved residue(s) required for the propagation of feature annotation.</text>
</comment>
<feature type="binding site" evidence="11">
    <location>
        <position position="139"/>
    </location>
    <ligand>
        <name>substrate</name>
    </ligand>
</feature>
<feature type="binding site" evidence="11">
    <location>
        <position position="120"/>
    </location>
    <ligand>
        <name>ATP</name>
        <dbReference type="ChEBI" id="CHEBI:30616"/>
    </ligand>
</feature>
<comment type="subcellular location">
    <subcellularLocation>
        <location evidence="11">Cytoplasm</location>
    </subcellularLocation>
</comment>
<evidence type="ECO:0000256" key="9">
    <source>
        <dbReference type="ARBA" id="ARBA00023141"/>
    </source>
</evidence>
<keyword evidence="5 11" id="KW-0808">Transferase</keyword>
<keyword evidence="6 11" id="KW-0547">Nucleotide-binding</keyword>
<dbReference type="EMBL" id="BAAAEU010000003">
    <property type="protein sequence ID" value="GAA0707711.1"/>
    <property type="molecule type" value="Genomic_DNA"/>
</dbReference>
<dbReference type="Gene3D" id="3.40.50.300">
    <property type="entry name" value="P-loop containing nucleotide triphosphate hydrolases"/>
    <property type="match status" value="1"/>
</dbReference>
<comment type="cofactor">
    <cofactor evidence="11">
        <name>Mg(2+)</name>
        <dbReference type="ChEBI" id="CHEBI:18420"/>
    </cofactor>
    <text evidence="11">Binds 1 Mg(2+) ion per subunit.</text>
</comment>
<dbReference type="Pfam" id="PF01202">
    <property type="entry name" value="SKI"/>
    <property type="match status" value="1"/>
</dbReference>
<feature type="binding site" evidence="11">
    <location>
        <position position="82"/>
    </location>
    <ligand>
        <name>substrate</name>
    </ligand>
</feature>
<keyword evidence="4 11" id="KW-0028">Amino-acid biosynthesis</keyword>
<dbReference type="RefSeq" id="WP_343787157.1">
    <property type="nucleotide sequence ID" value="NZ_BAAAEU010000003.1"/>
</dbReference>
<evidence type="ECO:0000256" key="8">
    <source>
        <dbReference type="ARBA" id="ARBA00022840"/>
    </source>
</evidence>
<organism evidence="12 13">
    <name type="scientific">Dokdonella soli</name>
    <dbReference type="NCBI Taxonomy" id="529810"/>
    <lineage>
        <taxon>Bacteria</taxon>
        <taxon>Pseudomonadati</taxon>
        <taxon>Pseudomonadota</taxon>
        <taxon>Gammaproteobacteria</taxon>
        <taxon>Lysobacterales</taxon>
        <taxon>Rhodanobacteraceae</taxon>
        <taxon>Dokdonella</taxon>
    </lineage>
</organism>
<keyword evidence="11" id="KW-0479">Metal-binding</keyword>
<comment type="subunit">
    <text evidence="11">Monomer.</text>
</comment>
<comment type="function">
    <text evidence="11">Catalyzes the specific phosphorylation of the 3-hydroxyl group of shikimic acid using ATP as a cosubstrate.</text>
</comment>
<evidence type="ECO:0000256" key="2">
    <source>
        <dbReference type="ARBA" id="ARBA00006997"/>
    </source>
</evidence>
<dbReference type="SUPFAM" id="SSF52540">
    <property type="entry name" value="P-loop containing nucleoside triphosphate hydrolases"/>
    <property type="match status" value="1"/>
</dbReference>
<dbReference type="PANTHER" id="PTHR21087">
    <property type="entry name" value="SHIKIMATE KINASE"/>
    <property type="match status" value="1"/>
</dbReference>
<dbReference type="PANTHER" id="PTHR21087:SF16">
    <property type="entry name" value="SHIKIMATE KINASE 1, CHLOROPLASTIC"/>
    <property type="match status" value="1"/>
</dbReference>
<evidence type="ECO:0000256" key="7">
    <source>
        <dbReference type="ARBA" id="ARBA00022777"/>
    </source>
</evidence>
<evidence type="ECO:0000313" key="13">
    <source>
        <dbReference type="Proteomes" id="UP001501523"/>
    </source>
</evidence>
<comment type="pathway">
    <text evidence="1 11">Metabolic intermediate biosynthesis; chorismate biosynthesis; chorismate from D-erythrose 4-phosphate and phosphoenolpyruvate: step 5/7.</text>
</comment>
<name>A0ABN1IDU9_9GAMM</name>
<protein>
    <recommendedName>
        <fullName evidence="3 11">Shikimate kinase</fullName>
        <shortName evidence="11">SK</shortName>
        <ecNumber evidence="3 11">2.7.1.71</ecNumber>
    </recommendedName>
</protein>
<accession>A0ABN1IDU9</accession>
<keyword evidence="13" id="KW-1185">Reference proteome</keyword>
<dbReference type="PRINTS" id="PR01100">
    <property type="entry name" value="SHIKIMTKNASE"/>
</dbReference>
<evidence type="ECO:0000256" key="6">
    <source>
        <dbReference type="ARBA" id="ARBA00022741"/>
    </source>
</evidence>
<evidence type="ECO:0000256" key="11">
    <source>
        <dbReference type="HAMAP-Rule" id="MF_00109"/>
    </source>
</evidence>
<keyword evidence="8 11" id="KW-0067">ATP-binding</keyword>
<evidence type="ECO:0000256" key="1">
    <source>
        <dbReference type="ARBA" id="ARBA00004842"/>
    </source>
</evidence>
<dbReference type="EC" id="2.7.1.71" evidence="3 11"/>
<dbReference type="GO" id="GO:0016301">
    <property type="term" value="F:kinase activity"/>
    <property type="evidence" value="ECO:0007669"/>
    <property type="project" value="UniProtKB-KW"/>
</dbReference>
<gene>
    <name evidence="11 12" type="primary">aroK</name>
    <name evidence="12" type="ORF">GCM10009105_06690</name>
</gene>
<dbReference type="InterPro" id="IPR031322">
    <property type="entry name" value="Shikimate/glucono_kinase"/>
</dbReference>
<comment type="catalytic activity">
    <reaction evidence="10 11">
        <text>shikimate + ATP = 3-phosphoshikimate + ADP + H(+)</text>
        <dbReference type="Rhea" id="RHEA:13121"/>
        <dbReference type="ChEBI" id="CHEBI:15378"/>
        <dbReference type="ChEBI" id="CHEBI:30616"/>
        <dbReference type="ChEBI" id="CHEBI:36208"/>
        <dbReference type="ChEBI" id="CHEBI:145989"/>
        <dbReference type="ChEBI" id="CHEBI:456216"/>
        <dbReference type="EC" id="2.7.1.71"/>
    </reaction>
</comment>
<proteinExistence type="inferred from homology"/>
<evidence type="ECO:0000256" key="10">
    <source>
        <dbReference type="ARBA" id="ARBA00048567"/>
    </source>
</evidence>
<dbReference type="InterPro" id="IPR023000">
    <property type="entry name" value="Shikimate_kinase_CS"/>
</dbReference>
<evidence type="ECO:0000313" key="12">
    <source>
        <dbReference type="EMBL" id="GAA0707711.1"/>
    </source>
</evidence>
<dbReference type="CDD" id="cd00464">
    <property type="entry name" value="SK"/>
    <property type="match status" value="1"/>
</dbReference>
<feature type="binding site" evidence="11">
    <location>
        <position position="18"/>
    </location>
    <ligand>
        <name>Mg(2+)</name>
        <dbReference type="ChEBI" id="CHEBI:18420"/>
    </ligand>
</feature>
<feature type="binding site" evidence="11">
    <location>
        <position position="36"/>
    </location>
    <ligand>
        <name>substrate</name>
    </ligand>
</feature>
<keyword evidence="9 11" id="KW-0057">Aromatic amino acid biosynthesis</keyword>
<comment type="similarity">
    <text evidence="2 11">Belongs to the shikimate kinase family.</text>
</comment>
<evidence type="ECO:0000256" key="4">
    <source>
        <dbReference type="ARBA" id="ARBA00022605"/>
    </source>
</evidence>
<dbReference type="InterPro" id="IPR000623">
    <property type="entry name" value="Shikimate_kinase/TSH1"/>
</dbReference>
<sequence length="183" mass="20135">MNPAPNLFLVGPMGAGKTTVGRQIAELFRMPFFDLDHEIEAHTGAAVSLIFELEGETGFRCREAAMLAELTARRGVVLATGGGAVLGADNRRFLHERGFVIWLDATVDAQLARLERDRQRPLLRAPDRRVRLEQLAAERNPIYAEIADLRVASTGVGNSTHAAHDLLDLLEARWRRGNTDVAA</sequence>
<feature type="binding site" evidence="11">
    <location>
        <position position="60"/>
    </location>
    <ligand>
        <name>substrate</name>
    </ligand>
</feature>
<keyword evidence="11" id="KW-0963">Cytoplasm</keyword>
<dbReference type="InterPro" id="IPR027417">
    <property type="entry name" value="P-loop_NTPase"/>
</dbReference>
<comment type="caution">
    <text evidence="12">The sequence shown here is derived from an EMBL/GenBank/DDBJ whole genome shotgun (WGS) entry which is preliminary data.</text>
</comment>
<dbReference type="Proteomes" id="UP001501523">
    <property type="component" value="Unassembled WGS sequence"/>
</dbReference>